<feature type="transmembrane region" description="Helical" evidence="5">
    <location>
        <begin position="226"/>
        <end position="243"/>
    </location>
</feature>
<evidence type="ECO:0000313" key="7">
    <source>
        <dbReference type="EMBL" id="BAJ62952.1"/>
    </source>
</evidence>
<feature type="transmembrane region" description="Helical" evidence="5">
    <location>
        <begin position="20"/>
        <end position="46"/>
    </location>
</feature>
<feature type="transmembrane region" description="Helical" evidence="5">
    <location>
        <begin position="110"/>
        <end position="131"/>
    </location>
</feature>
<dbReference type="PANTHER" id="PTHR37422:SF23">
    <property type="entry name" value="TEICHURONIC ACID BIOSYNTHESIS PROTEIN TUAE"/>
    <property type="match status" value="1"/>
</dbReference>
<evidence type="ECO:0000256" key="1">
    <source>
        <dbReference type="ARBA" id="ARBA00004141"/>
    </source>
</evidence>
<feature type="transmembrane region" description="Helical" evidence="5">
    <location>
        <begin position="313"/>
        <end position="332"/>
    </location>
</feature>
<dbReference type="eggNOG" id="COG3307">
    <property type="taxonomic scope" value="Bacteria"/>
</dbReference>
<dbReference type="KEGG" id="atm:ANT_09180"/>
<evidence type="ECO:0000256" key="5">
    <source>
        <dbReference type="SAM" id="Phobius"/>
    </source>
</evidence>
<dbReference type="InParanoid" id="E8N3D8"/>
<dbReference type="InterPro" id="IPR007016">
    <property type="entry name" value="O-antigen_ligase-rel_domated"/>
</dbReference>
<feature type="transmembrane region" description="Helical" evidence="5">
    <location>
        <begin position="58"/>
        <end position="74"/>
    </location>
</feature>
<dbReference type="Pfam" id="PF04932">
    <property type="entry name" value="Wzy_C"/>
    <property type="match status" value="1"/>
</dbReference>
<feature type="transmembrane region" description="Helical" evidence="5">
    <location>
        <begin position="352"/>
        <end position="373"/>
    </location>
</feature>
<gene>
    <name evidence="7" type="ordered locus">ANT_09180</name>
</gene>
<organism evidence="7 8">
    <name type="scientific">Anaerolinea thermophila (strain DSM 14523 / JCM 11388 / NBRC 100420 / UNI-1)</name>
    <dbReference type="NCBI Taxonomy" id="926569"/>
    <lineage>
        <taxon>Bacteria</taxon>
        <taxon>Bacillati</taxon>
        <taxon>Chloroflexota</taxon>
        <taxon>Anaerolineae</taxon>
        <taxon>Anaerolineales</taxon>
        <taxon>Anaerolineaceae</taxon>
        <taxon>Anaerolinea</taxon>
    </lineage>
</organism>
<keyword evidence="4 5" id="KW-0472">Membrane</keyword>
<sequence>MRVWFSLRRTWLSLELPILLAGAGLGLFSRNALILSVMLIPVFWLLHERKDRRTPLDVPVLIILLAFCISYWVSPLKDWTAEQIARALSGIGVCYALARQKEDLDLRLILYGIALLSVILAGVGLFTIQWVPNKIPMLNPLDWIGYLPQLGEKVHPNVFAGNLALLLPVSAAIFLWGKGRIHLLRAPVALLTGSLVLAVLALTLSRGALLAALTSLILLVILRWKLPALLGITVLGVIGWLIFPSMHSLIKPLYWFSSAEASLDLRQALWQRGLWLIEIFPLSGTGMGTYGLAVNHLFPMPSPLAPASHAHNLFIQIALDTGIPGLLAWLACLWQCTKWAWRAYRTPSTAPWWIRASGAAGLGAFWVLVFHGITDAVTWGTRPAVLLWAIWGWMILVEKVRASSLKQA</sequence>
<evidence type="ECO:0000256" key="2">
    <source>
        <dbReference type="ARBA" id="ARBA00022692"/>
    </source>
</evidence>
<accession>E8N3D8</accession>
<feature type="transmembrane region" description="Helical" evidence="5">
    <location>
        <begin position="158"/>
        <end position="176"/>
    </location>
</feature>
<feature type="transmembrane region" description="Helical" evidence="5">
    <location>
        <begin position="188"/>
        <end position="220"/>
    </location>
</feature>
<comment type="subcellular location">
    <subcellularLocation>
        <location evidence="1">Membrane</location>
        <topology evidence="1">Multi-pass membrane protein</topology>
    </subcellularLocation>
</comment>
<proteinExistence type="predicted"/>
<keyword evidence="2 5" id="KW-0812">Transmembrane</keyword>
<dbReference type="AlphaFoldDB" id="E8N3D8"/>
<dbReference type="GO" id="GO:0016020">
    <property type="term" value="C:membrane"/>
    <property type="evidence" value="ECO:0007669"/>
    <property type="project" value="UniProtKB-SubCell"/>
</dbReference>
<keyword evidence="3 5" id="KW-1133">Transmembrane helix</keyword>
<feature type="transmembrane region" description="Helical" evidence="5">
    <location>
        <begin position="273"/>
        <end position="293"/>
    </location>
</feature>
<evidence type="ECO:0000256" key="3">
    <source>
        <dbReference type="ARBA" id="ARBA00022989"/>
    </source>
</evidence>
<evidence type="ECO:0000256" key="4">
    <source>
        <dbReference type="ARBA" id="ARBA00023136"/>
    </source>
</evidence>
<dbReference type="InterPro" id="IPR051533">
    <property type="entry name" value="WaaL-like"/>
</dbReference>
<protein>
    <submittedName>
        <fullName evidence="7">O-antigen polymerase family protein</fullName>
    </submittedName>
</protein>
<dbReference type="HOGENOM" id="CLU_673771_0_0_0"/>
<reference evidence="7 8" key="1">
    <citation type="submission" date="2010-12" db="EMBL/GenBank/DDBJ databases">
        <title>Whole genome sequence of Anaerolinea thermophila UNI-1.</title>
        <authorList>
            <person name="Narita-Yamada S."/>
            <person name="Kishi E."/>
            <person name="Watanabe Y."/>
            <person name="Takasaki K."/>
            <person name="Ankai A."/>
            <person name="Oguchi A."/>
            <person name="Fukui S."/>
            <person name="Takahashi M."/>
            <person name="Yashiro I."/>
            <person name="Hosoyama A."/>
            <person name="Sekiguchi Y."/>
            <person name="Hanada S."/>
            <person name="Fujita N."/>
        </authorList>
    </citation>
    <scope>NUCLEOTIDE SEQUENCE [LARGE SCALE GENOMIC DNA]</scope>
    <source>
        <strain evidence="8">DSM 14523 / JCM 11388 / NBRC 100420 / UNI-1</strain>
    </source>
</reference>
<dbReference type="Proteomes" id="UP000008922">
    <property type="component" value="Chromosome"/>
</dbReference>
<dbReference type="EMBL" id="AP012029">
    <property type="protein sequence ID" value="BAJ62952.1"/>
    <property type="molecule type" value="Genomic_DNA"/>
</dbReference>
<dbReference type="RefSeq" id="WP_013559343.1">
    <property type="nucleotide sequence ID" value="NC_014960.1"/>
</dbReference>
<evidence type="ECO:0000259" key="6">
    <source>
        <dbReference type="Pfam" id="PF04932"/>
    </source>
</evidence>
<dbReference type="OrthoDB" id="141717at2"/>
<dbReference type="STRING" id="926569.ANT_09180"/>
<evidence type="ECO:0000313" key="8">
    <source>
        <dbReference type="Proteomes" id="UP000008922"/>
    </source>
</evidence>
<dbReference type="PANTHER" id="PTHR37422">
    <property type="entry name" value="TEICHURONIC ACID BIOSYNTHESIS PROTEIN TUAE"/>
    <property type="match status" value="1"/>
</dbReference>
<keyword evidence="8" id="KW-1185">Reference proteome</keyword>
<feature type="domain" description="O-antigen ligase-related" evidence="6">
    <location>
        <begin position="195"/>
        <end position="330"/>
    </location>
</feature>
<name>E8N3D8_ANATU</name>
<feature type="transmembrane region" description="Helical" evidence="5">
    <location>
        <begin position="379"/>
        <end position="397"/>
    </location>
</feature>